<name>A0A174LQ76_FLAPL</name>
<dbReference type="Proteomes" id="UP000095746">
    <property type="component" value="Unassembled WGS sequence"/>
</dbReference>
<sequence>MAGHEAEQEVPGELRGRLEQIRKIHGLVQILAVGVDVLAQKGDVLVPLGHQAADFVQDDLRLPGALPPTDVGHDAVGAEVVAAIHDAHPRLHPLLAHQGDALGDGAGLVGNVEDAPPAGHKAVEQLREPPEGVGAEDQIHLPVGVLDLLRHVGLLGHAAAHADELAGLGPLGVHQRAHVAQHPHLGVLPDGAGVDDNQVGLRLTLGELVPHLAEVAPQPLRVGLVLLAAVGVHKGQGRGRPGGEPLMKFLAEIPLAVHVRGGNSGGLSIQAGSSKKSISISKSYHFSCRNTSGNPFSLTETFWEYIIEKTRQEREAGP</sequence>
<dbReference type="AlphaFoldDB" id="A0A174LQ76"/>
<accession>A0A174LQ76</accession>
<evidence type="ECO:0000313" key="2">
    <source>
        <dbReference type="Proteomes" id="UP000095746"/>
    </source>
</evidence>
<organism evidence="1 2">
    <name type="scientific">Flavonifractor plautii</name>
    <name type="common">Fusobacterium plautii</name>
    <dbReference type="NCBI Taxonomy" id="292800"/>
    <lineage>
        <taxon>Bacteria</taxon>
        <taxon>Bacillati</taxon>
        <taxon>Bacillota</taxon>
        <taxon>Clostridia</taxon>
        <taxon>Eubacteriales</taxon>
        <taxon>Oscillospiraceae</taxon>
        <taxon>Flavonifractor</taxon>
    </lineage>
</organism>
<reference evidence="1 2" key="1">
    <citation type="submission" date="2015-09" db="EMBL/GenBank/DDBJ databases">
        <authorList>
            <consortium name="Pathogen Informatics"/>
        </authorList>
    </citation>
    <scope>NUCLEOTIDE SEQUENCE [LARGE SCALE GENOMIC DNA]</scope>
    <source>
        <strain evidence="1 2">2789STDY5608854</strain>
    </source>
</reference>
<evidence type="ECO:0000313" key="1">
    <source>
        <dbReference type="EMBL" id="CUP25131.1"/>
    </source>
</evidence>
<gene>
    <name evidence="1" type="ORF">ERS852411_02892</name>
</gene>
<protein>
    <submittedName>
        <fullName evidence="1">Uncharacterized protein</fullName>
    </submittedName>
</protein>
<dbReference type="EMBL" id="CYZT01000296">
    <property type="protein sequence ID" value="CUP25131.1"/>
    <property type="molecule type" value="Genomic_DNA"/>
</dbReference>
<proteinExistence type="predicted"/>